<name>A0A1Q5T7A5_9BACL</name>
<dbReference type="EMBL" id="MQMG01000004">
    <property type="protein sequence ID" value="OKO96106.1"/>
    <property type="molecule type" value="Genomic_DNA"/>
</dbReference>
<sequence length="41" mass="4969">MRRDNSFFVRESFFAAIIDLGKWPFFLHARGRSGRLPRFYC</sequence>
<protein>
    <submittedName>
        <fullName evidence="1">Uncharacterized protein</fullName>
    </submittedName>
</protein>
<reference evidence="2" key="2">
    <citation type="submission" date="2017-01" db="EMBL/GenBank/DDBJ databases">
        <title>Genome sequencing and annotation of Geobacillus sp. 1017, a Hydrocarbon-Oxidizing Thermophilic Bacterium Isolated from a Heavy Oil Reservoir (China).</title>
        <authorList>
            <person name="Kadnikov V.V."/>
            <person name="Mardanov A.V."/>
            <person name="Poltaraus A.B."/>
            <person name="Sokolova D.S."/>
            <person name="Semenova E.M."/>
            <person name="Ravin N.V."/>
            <person name="Tourova T.P."/>
            <person name="Nazina T.N."/>
        </authorList>
    </citation>
    <scope>NUCLEOTIDE SEQUENCE [LARGE SCALE GENOMIC DNA]</scope>
    <source>
        <strain evidence="2">1017</strain>
    </source>
</reference>
<comment type="caution">
    <text evidence="1">The sequence shown here is derived from an EMBL/GenBank/DDBJ whole genome shotgun (WGS) entry which is preliminary data.</text>
</comment>
<organism evidence="1 2">
    <name type="scientific">Geobacillus proteiniphilus</name>
    <dbReference type="NCBI Taxonomy" id="860353"/>
    <lineage>
        <taxon>Bacteria</taxon>
        <taxon>Bacillati</taxon>
        <taxon>Bacillota</taxon>
        <taxon>Bacilli</taxon>
        <taxon>Bacillales</taxon>
        <taxon>Anoxybacillaceae</taxon>
        <taxon>Geobacillus</taxon>
    </lineage>
</organism>
<gene>
    <name evidence="1" type="ORF">BRO54_0523</name>
</gene>
<dbReference type="Proteomes" id="UP000186030">
    <property type="component" value="Unassembled WGS sequence"/>
</dbReference>
<reference evidence="1 2" key="1">
    <citation type="submission" date="2016-11" db="EMBL/GenBank/DDBJ databases">
        <authorList>
            <person name="Kadnikov V."/>
            <person name="Nazina T."/>
        </authorList>
    </citation>
    <scope>NUCLEOTIDE SEQUENCE [LARGE SCALE GENOMIC DNA]</scope>
    <source>
        <strain evidence="1 2">1017</strain>
    </source>
</reference>
<accession>A0A1Q5T7A5</accession>
<evidence type="ECO:0000313" key="2">
    <source>
        <dbReference type="Proteomes" id="UP000186030"/>
    </source>
</evidence>
<proteinExistence type="predicted"/>
<dbReference type="AlphaFoldDB" id="A0A1Q5T7A5"/>
<evidence type="ECO:0000313" key="1">
    <source>
        <dbReference type="EMBL" id="OKO96106.1"/>
    </source>
</evidence>